<keyword evidence="2" id="KW-1185">Reference proteome</keyword>
<dbReference type="Proteomes" id="UP000637513">
    <property type="component" value="Unassembled WGS sequence"/>
</dbReference>
<sequence>MTRKYKRLEELEIWDDFMFGAVMSNKELCKHLLEIILQKKIKDIRYTELQKTIDLQYDAKSIRLDVYVEDDLDSVYNIEIQTTDEKNLPKRSRFYQGMIDLNILNKGESYNKLKKSYVIFICNYDPFRKGRCFYRFENVCVDDPSLKLKDDSVKIMINPYGNDTKQFGKGFAALMDFLKNGQISDTYTESLKDEITEVKVSEEWRRRYMKLLIRDQENIELGKEIGEKLGKEVGKELGELSTCVRQVRTNMEQFSASQLASLLGFDQLTIEEILESIKAHPDWSNEKIATELLEERNKHNTDES</sequence>
<evidence type="ECO:0000313" key="2">
    <source>
        <dbReference type="Proteomes" id="UP000637513"/>
    </source>
</evidence>
<comment type="caution">
    <text evidence="1">The sequence shown here is derived from an EMBL/GenBank/DDBJ whole genome shotgun (WGS) entry which is preliminary data.</text>
</comment>
<gene>
    <name evidence="1" type="ORF">H8700_07530</name>
</gene>
<dbReference type="Pfam" id="PF12784">
    <property type="entry name" value="PDDEXK_2"/>
    <property type="match status" value="1"/>
</dbReference>
<name>A0ABR7MWD4_9FIRM</name>
<evidence type="ECO:0000313" key="1">
    <source>
        <dbReference type="EMBL" id="MBC8557557.1"/>
    </source>
</evidence>
<dbReference type="EMBL" id="JACRSW010000030">
    <property type="protein sequence ID" value="MBC8557557.1"/>
    <property type="molecule type" value="Genomic_DNA"/>
</dbReference>
<protein>
    <submittedName>
        <fullName evidence="1">Rpn family recombination-promoting nuclease/putative transposase</fullName>
    </submittedName>
</protein>
<dbReference type="NCBIfam" id="TIGR01784">
    <property type="entry name" value="T_den_put_tspse"/>
    <property type="match status" value="1"/>
</dbReference>
<proteinExistence type="predicted"/>
<dbReference type="RefSeq" id="WP_249304856.1">
    <property type="nucleotide sequence ID" value="NZ_JACRSW010000030.1"/>
</dbReference>
<organism evidence="1 2">
    <name type="scientific">Jutongia hominis</name>
    <dbReference type="NCBI Taxonomy" id="2763664"/>
    <lineage>
        <taxon>Bacteria</taxon>
        <taxon>Bacillati</taxon>
        <taxon>Bacillota</taxon>
        <taxon>Clostridia</taxon>
        <taxon>Lachnospirales</taxon>
        <taxon>Lachnospiraceae</taxon>
        <taxon>Jutongia</taxon>
    </lineage>
</organism>
<reference evidence="1 2" key="1">
    <citation type="submission" date="2020-08" db="EMBL/GenBank/DDBJ databases">
        <title>Genome public.</title>
        <authorList>
            <person name="Liu C."/>
            <person name="Sun Q."/>
        </authorList>
    </citation>
    <scope>NUCLEOTIDE SEQUENCE [LARGE SCALE GENOMIC DNA]</scope>
    <source>
        <strain evidence="1 2">BX3</strain>
    </source>
</reference>
<dbReference type="InterPro" id="IPR010106">
    <property type="entry name" value="RpnA"/>
</dbReference>
<accession>A0ABR7MWD4</accession>